<protein>
    <submittedName>
        <fullName evidence="4">Cell wall-binding protein</fullName>
    </submittedName>
</protein>
<dbReference type="eggNOG" id="COG2247">
    <property type="taxonomic scope" value="Bacteria"/>
</dbReference>
<dbReference type="PATRIC" id="fig|768706.3.peg.5164"/>
<name>G7WJM6_DESOD</name>
<dbReference type="SUPFAM" id="SSF52058">
    <property type="entry name" value="L domain-like"/>
    <property type="match status" value="1"/>
</dbReference>
<dbReference type="Pfam" id="PF04122">
    <property type="entry name" value="CW_binding_2"/>
    <property type="match status" value="3"/>
</dbReference>
<dbReference type="InterPro" id="IPR007253">
    <property type="entry name" value="Cell_wall-bd_2"/>
</dbReference>
<dbReference type="EMBL" id="CP003108">
    <property type="protein sequence ID" value="AET70463.1"/>
    <property type="molecule type" value="Genomic_DNA"/>
</dbReference>
<feature type="domain" description="Bacterial Ig-like" evidence="3">
    <location>
        <begin position="330"/>
        <end position="387"/>
    </location>
</feature>
<gene>
    <name evidence="4" type="ordered locus">Desor_5070</name>
</gene>
<dbReference type="SMART" id="SM00365">
    <property type="entry name" value="LRR_SD22"/>
    <property type="match status" value="2"/>
</dbReference>
<reference evidence="5" key="1">
    <citation type="submission" date="2011-11" db="EMBL/GenBank/DDBJ databases">
        <title>Complete sequence of Desulfosporosinus orientis DSM 765.</title>
        <authorList>
            <person name="Lucas S."/>
            <person name="Han J."/>
            <person name="Lapidus A."/>
            <person name="Cheng J.-F."/>
            <person name="Goodwin L."/>
            <person name="Pitluck S."/>
            <person name="Peters L."/>
            <person name="Ovchinnikova G."/>
            <person name="Teshima H."/>
            <person name="Detter J.C."/>
            <person name="Han C."/>
            <person name="Tapia R."/>
            <person name="Land M."/>
            <person name="Hauser L."/>
            <person name="Kyrpides N."/>
            <person name="Ivanova N."/>
            <person name="Pagani I."/>
            <person name="Pester M."/>
            <person name="Spring S."/>
            <person name="Ollivier B."/>
            <person name="Rattei T."/>
            <person name="Klenk H.-P."/>
            <person name="Wagner M."/>
            <person name="Loy A."/>
            <person name="Woyke T."/>
        </authorList>
    </citation>
    <scope>NUCLEOTIDE SEQUENCE [LARGE SCALE GENOMIC DNA]</scope>
    <source>
        <strain evidence="5">ATCC 19365 / DSM 765 / NCIMB 8382 / VKM B-1628</strain>
    </source>
</reference>
<keyword evidence="5" id="KW-1185">Reference proteome</keyword>
<dbReference type="InterPro" id="IPR051922">
    <property type="entry name" value="Bact_Sporulation_Assoc"/>
</dbReference>
<evidence type="ECO:0000256" key="2">
    <source>
        <dbReference type="ARBA" id="ARBA00022737"/>
    </source>
</evidence>
<evidence type="ECO:0000256" key="1">
    <source>
        <dbReference type="ARBA" id="ARBA00022614"/>
    </source>
</evidence>
<dbReference type="Pfam" id="PF12799">
    <property type="entry name" value="LRR_4"/>
    <property type="match status" value="1"/>
</dbReference>
<keyword evidence="2" id="KW-0677">Repeat</keyword>
<dbReference type="AlphaFoldDB" id="G7WJM6"/>
<evidence type="ECO:0000259" key="3">
    <source>
        <dbReference type="Pfam" id="PF07532"/>
    </source>
</evidence>
<sequence>MLITKKNFFLAFFLMILLIFTYVPSVSASSASTDRIAGYDRYLTAVKVSQNGWPDGASTAILALGDDFPDALSAGPLAQKYNAPILLTSTYQLNSDTATELKRLNVKKVYIIGGYAVVSKDVERQISMMGIAAVRISGQDRYETSLKVAQEVGVSQGIFATNGLTFADALSVGPIAAALKMPILLVPPKDLTPVQKDFLSKSNIPVSYILVGREISNNVVYQFPNYEIIYGSNPYERNINLINRFKDSLDLNTIYVATGELFPDALAASALIQKNKNALILLQGDSIPYPAQNFISSKLISNFIILGGTSVISGSTESKLSDLPAEITSVDNISDSIEEQQKYDPPKTVTVTTTNGTTEEVPVTWSLSSVRTLKSGTYKFEGKIDNYSDPVYLNLTIQPKVSKVNNITAEIIIGDTYSFPDTVDALMSDGSTETYPVTWNSKVVPVNKAGTYTFQGTIEGLTQKVSLSLKVSEDAKITFADPELYTAIRHKLHKSSSKSIYKSDALDVTSLFIRSEGITNLSGLEYFSNLKTLDLSHNTLTNIAPLSKLTKLQTLKLHDTEIKDVNAIKDLTSLTYLDITDNFITNFTSLKNLTNLTTLYLSDNEPFTPDDNYTPDYSPIRAYYDDLDKKDFSL</sequence>
<dbReference type="InterPro" id="IPR011081">
    <property type="entry name" value="Big_4"/>
</dbReference>
<dbReference type="InterPro" id="IPR032675">
    <property type="entry name" value="LRR_dom_sf"/>
</dbReference>
<dbReference type="InterPro" id="IPR025875">
    <property type="entry name" value="Leu-rich_rpt_4"/>
</dbReference>
<feature type="domain" description="Bacterial Ig-like" evidence="3">
    <location>
        <begin position="404"/>
        <end position="460"/>
    </location>
</feature>
<dbReference type="InterPro" id="IPR001611">
    <property type="entry name" value="Leu-rich_rpt"/>
</dbReference>
<dbReference type="STRING" id="768706.Desor_5070"/>
<dbReference type="PROSITE" id="PS51450">
    <property type="entry name" value="LRR"/>
    <property type="match status" value="2"/>
</dbReference>
<dbReference type="Gene3D" id="3.40.50.12090">
    <property type="match status" value="1"/>
</dbReference>
<accession>G7WJM6</accession>
<evidence type="ECO:0000313" key="5">
    <source>
        <dbReference type="Proteomes" id="UP000006346"/>
    </source>
</evidence>
<dbReference type="PANTHER" id="PTHR30032">
    <property type="entry name" value="N-ACETYLMURAMOYL-L-ALANINE AMIDASE-RELATED"/>
    <property type="match status" value="1"/>
</dbReference>
<dbReference type="KEGG" id="dor:Desor_5070"/>
<evidence type="ECO:0000313" key="4">
    <source>
        <dbReference type="EMBL" id="AET70463.1"/>
    </source>
</evidence>
<reference evidence="4 5" key="2">
    <citation type="journal article" date="2012" name="J. Bacteriol.">
        <title>Complete genome sequences of Desulfosporosinus orientis DSM765T, Desulfosporosinus youngiae DSM17734T, Desulfosporosinus meridiei DSM13257T, and Desulfosporosinus acidiphilus DSM22704T.</title>
        <authorList>
            <person name="Pester M."/>
            <person name="Brambilla E."/>
            <person name="Alazard D."/>
            <person name="Rattei T."/>
            <person name="Weinmaier T."/>
            <person name="Han J."/>
            <person name="Lucas S."/>
            <person name="Lapidus A."/>
            <person name="Cheng J.F."/>
            <person name="Goodwin L."/>
            <person name="Pitluck S."/>
            <person name="Peters L."/>
            <person name="Ovchinnikova G."/>
            <person name="Teshima H."/>
            <person name="Detter J.C."/>
            <person name="Han C.S."/>
            <person name="Tapia R."/>
            <person name="Land M.L."/>
            <person name="Hauser L."/>
            <person name="Kyrpides N.C."/>
            <person name="Ivanova N.N."/>
            <person name="Pagani I."/>
            <person name="Huntmann M."/>
            <person name="Wei C.L."/>
            <person name="Davenport K.W."/>
            <person name="Daligault H."/>
            <person name="Chain P.S."/>
            <person name="Chen A."/>
            <person name="Mavromatis K."/>
            <person name="Markowitz V."/>
            <person name="Szeto E."/>
            <person name="Mikhailova N."/>
            <person name="Pati A."/>
            <person name="Wagner M."/>
            <person name="Woyke T."/>
            <person name="Ollivier B."/>
            <person name="Klenk H.P."/>
            <person name="Spring S."/>
            <person name="Loy A."/>
        </authorList>
    </citation>
    <scope>NUCLEOTIDE SEQUENCE [LARGE SCALE GENOMIC DNA]</scope>
    <source>
        <strain evidence="5">ATCC 19365 / DSM 765 / NCIMB 8382 / VKM B-1628</strain>
    </source>
</reference>
<dbReference type="Gene3D" id="3.80.10.10">
    <property type="entry name" value="Ribonuclease Inhibitor"/>
    <property type="match status" value="1"/>
</dbReference>
<organism evidence="4 5">
    <name type="scientific">Desulfosporosinus orientis (strain ATCC 19365 / DSM 765 / NCIMB 8382 / VKM B-1628 / Singapore I)</name>
    <name type="common">Desulfotomaculum orientis</name>
    <dbReference type="NCBI Taxonomy" id="768706"/>
    <lineage>
        <taxon>Bacteria</taxon>
        <taxon>Bacillati</taxon>
        <taxon>Bacillota</taxon>
        <taxon>Clostridia</taxon>
        <taxon>Eubacteriales</taxon>
        <taxon>Desulfitobacteriaceae</taxon>
        <taxon>Desulfosporosinus</taxon>
    </lineage>
</organism>
<keyword evidence="1" id="KW-0433">Leucine-rich repeat</keyword>
<dbReference type="PANTHER" id="PTHR30032:SF8">
    <property type="entry name" value="GERMINATION-SPECIFIC N-ACETYLMURAMOYL-L-ALANINE AMIDASE"/>
    <property type="match status" value="1"/>
</dbReference>
<dbReference type="Proteomes" id="UP000006346">
    <property type="component" value="Chromosome"/>
</dbReference>
<dbReference type="Pfam" id="PF07532">
    <property type="entry name" value="Big_4"/>
    <property type="match status" value="2"/>
</dbReference>
<dbReference type="HOGENOM" id="CLU_028455_2_0_9"/>
<dbReference type="eggNOG" id="COG4886">
    <property type="taxonomic scope" value="Bacteria"/>
</dbReference>
<proteinExistence type="predicted"/>